<sequence length="319" mass="36535">MEHGVDETIKIGVSACLLGQPVRYDGGHKHDRYITDILGRYFTFVPVCPEVECGLSIPREAMRLVGDPAAPRLVTVRSGVDLTDQMNSWAENRVAELEKEDLCGFIFKSKSPSSGMERVKVYDRNGVPRSTGVGLFARTFMERLPLLPVEEEGRLNDLLLRENFIESVFVFRRWRTARAEATPAALVAFHTGHKLLLRSHSEQHYRELGRLAAQAGNSEPTELFTSYQEALLAALKLKPTVKKHCNVLLHMMGYFKKVLSGDEKQELLEVIDRFRSFHVPLIVPLTLFNHYIRKYREPYLQRQVYLNPHPIELKLRNHA</sequence>
<evidence type="ECO:0000313" key="2">
    <source>
        <dbReference type="EMBL" id="BDD88390.1"/>
    </source>
</evidence>
<protein>
    <recommendedName>
        <fullName evidence="1">DUF1722 domain-containing protein</fullName>
    </recommendedName>
</protein>
<dbReference type="Pfam" id="PF04463">
    <property type="entry name" value="2-thiour_desulf"/>
    <property type="match status" value="1"/>
</dbReference>
<dbReference type="RefSeq" id="WP_284151759.1">
    <property type="nucleotide sequence ID" value="NZ_AP025516.1"/>
</dbReference>
<name>A0ABM7WBK9_9BACT</name>
<keyword evidence="3" id="KW-1185">Reference proteome</keyword>
<dbReference type="Proteomes" id="UP000830055">
    <property type="component" value="Chromosome"/>
</dbReference>
<dbReference type="PANTHER" id="PTHR30087:SF0">
    <property type="entry name" value="INNER MEMBRANE PROTEIN"/>
    <property type="match status" value="1"/>
</dbReference>
<dbReference type="InterPro" id="IPR017087">
    <property type="entry name" value="UCP037004"/>
</dbReference>
<dbReference type="Pfam" id="PF08349">
    <property type="entry name" value="DUF1722"/>
    <property type="match status" value="1"/>
</dbReference>
<dbReference type="PIRSF" id="PIRSF037004">
    <property type="entry name" value="UCP037004"/>
    <property type="match status" value="1"/>
</dbReference>
<evidence type="ECO:0000259" key="1">
    <source>
        <dbReference type="Pfam" id="PF08349"/>
    </source>
</evidence>
<dbReference type="PANTHER" id="PTHR30087">
    <property type="entry name" value="INNER MEMBRANE PROTEIN"/>
    <property type="match status" value="1"/>
</dbReference>
<organism evidence="2 3">
    <name type="scientific">Desulfofustis limnaeus</name>
    <dbReference type="NCBI Taxonomy" id="2740163"/>
    <lineage>
        <taxon>Bacteria</taxon>
        <taxon>Pseudomonadati</taxon>
        <taxon>Thermodesulfobacteriota</taxon>
        <taxon>Desulfobulbia</taxon>
        <taxon>Desulfobulbales</taxon>
        <taxon>Desulfocapsaceae</taxon>
        <taxon>Desulfofustis</taxon>
    </lineage>
</organism>
<proteinExistence type="predicted"/>
<dbReference type="EMBL" id="AP025516">
    <property type="protein sequence ID" value="BDD88390.1"/>
    <property type="molecule type" value="Genomic_DNA"/>
</dbReference>
<feature type="domain" description="DUF1722" evidence="1">
    <location>
        <begin position="194"/>
        <end position="310"/>
    </location>
</feature>
<accession>A0ABM7WBK9</accession>
<gene>
    <name evidence="2" type="ORF">DPPLL_27550</name>
</gene>
<reference evidence="2 3" key="1">
    <citation type="submission" date="2022-01" db="EMBL/GenBank/DDBJ databases">
        <title>Desulfofustis limnae sp. nov., a novel mesophilic sulfate-reducing bacterium isolated from marsh soil.</title>
        <authorList>
            <person name="Watanabe M."/>
            <person name="Takahashi A."/>
            <person name="Kojima H."/>
            <person name="Fukui M."/>
        </authorList>
    </citation>
    <scope>NUCLEOTIDE SEQUENCE [LARGE SCALE GENOMIC DNA]</scope>
    <source>
        <strain evidence="2 3">PPLL</strain>
    </source>
</reference>
<evidence type="ECO:0000313" key="3">
    <source>
        <dbReference type="Proteomes" id="UP000830055"/>
    </source>
</evidence>
<dbReference type="InterPro" id="IPR007553">
    <property type="entry name" value="2-thiour_desulf"/>
</dbReference>
<dbReference type="InterPro" id="IPR013560">
    <property type="entry name" value="DUF1722"/>
</dbReference>